<dbReference type="GeneID" id="112680359"/>
<organism evidence="1">
    <name type="scientific">Sipha flava</name>
    <name type="common">yellow sugarcane aphid</name>
    <dbReference type="NCBI Taxonomy" id="143950"/>
    <lineage>
        <taxon>Eukaryota</taxon>
        <taxon>Metazoa</taxon>
        <taxon>Ecdysozoa</taxon>
        <taxon>Arthropoda</taxon>
        <taxon>Hexapoda</taxon>
        <taxon>Insecta</taxon>
        <taxon>Pterygota</taxon>
        <taxon>Neoptera</taxon>
        <taxon>Paraneoptera</taxon>
        <taxon>Hemiptera</taxon>
        <taxon>Sternorrhyncha</taxon>
        <taxon>Aphidomorpha</taxon>
        <taxon>Aphidoidea</taxon>
        <taxon>Aphididae</taxon>
        <taxon>Sipha</taxon>
    </lineage>
</organism>
<dbReference type="SUPFAM" id="SSF53098">
    <property type="entry name" value="Ribonuclease H-like"/>
    <property type="match status" value="1"/>
</dbReference>
<dbReference type="InterPro" id="IPR012337">
    <property type="entry name" value="RNaseH-like_sf"/>
</dbReference>
<dbReference type="EMBL" id="GGMS01011931">
    <property type="protein sequence ID" value="MBY81134.1"/>
    <property type="molecule type" value="Transcribed_RNA"/>
</dbReference>
<dbReference type="RefSeq" id="XP_025406222.1">
    <property type="nucleotide sequence ID" value="XM_025550437.1"/>
</dbReference>
<name>A0A2S2QTT8_9HEMI</name>
<accession>A0A2S2QTT8</accession>
<dbReference type="Proteomes" id="UP000694846">
    <property type="component" value="Unplaced"/>
</dbReference>
<proteinExistence type="predicted"/>
<evidence type="ECO:0000313" key="1">
    <source>
        <dbReference type="EMBL" id="MBY81134.1"/>
    </source>
</evidence>
<evidence type="ECO:0000313" key="3">
    <source>
        <dbReference type="RefSeq" id="XP_025406222.1"/>
    </source>
</evidence>
<reference evidence="3" key="2">
    <citation type="submission" date="2025-04" db="UniProtKB">
        <authorList>
            <consortium name="RefSeq"/>
        </authorList>
    </citation>
    <scope>IDENTIFICATION</scope>
    <source>
        <tissue evidence="3">Whole body</tissue>
    </source>
</reference>
<reference evidence="1" key="1">
    <citation type="submission" date="2018-04" db="EMBL/GenBank/DDBJ databases">
        <title>Transcriptome assembly of Sipha flava.</title>
        <authorList>
            <person name="Scully E.D."/>
            <person name="Geib S.M."/>
            <person name="Palmer N.A."/>
            <person name="Koch K."/>
            <person name="Bradshaw J."/>
            <person name="Heng-Moss T."/>
            <person name="Sarath G."/>
        </authorList>
    </citation>
    <scope>NUCLEOTIDE SEQUENCE</scope>
</reference>
<evidence type="ECO:0000313" key="2">
    <source>
        <dbReference type="Proteomes" id="UP000694846"/>
    </source>
</evidence>
<protein>
    <submittedName>
        <fullName evidence="3">Uncharacterized protein LOC112680359</fullName>
    </submittedName>
</protein>
<sequence length="180" mass="20509">MVNSLNKDDAISIKTAQKYIEKQHIQTQLVFIKSNFSFLPNAMKSLEEQNMTLASSISIVRDAKIKLTQIGGAQGKTVKTKVETVLEKNEGYKLMVKISNILSGDQESFEGLPKDLTLNDLVYFKYAPITSVDVERSFSIYKNMLTNNRRTFKFDNIRKCLIVQSNFTGNQLIILYLKII</sequence>
<dbReference type="OrthoDB" id="6620304at2759"/>
<dbReference type="AlphaFoldDB" id="A0A2S2QTT8"/>
<gene>
    <name evidence="3" type="primary">LOC112680359</name>
    <name evidence="1" type="ORF">g.68720</name>
</gene>
<keyword evidence="2" id="KW-1185">Reference proteome</keyword>